<gene>
    <name evidence="1" type="ORF">BaRGS_00036509</name>
</gene>
<proteinExistence type="predicted"/>
<dbReference type="Proteomes" id="UP001519460">
    <property type="component" value="Unassembled WGS sequence"/>
</dbReference>
<dbReference type="AlphaFoldDB" id="A0ABD0JBS3"/>
<reference evidence="1 2" key="1">
    <citation type="journal article" date="2023" name="Sci. Data">
        <title>Genome assembly of the Korean intertidal mud-creeper Batillaria attramentaria.</title>
        <authorList>
            <person name="Patra A.K."/>
            <person name="Ho P.T."/>
            <person name="Jun S."/>
            <person name="Lee S.J."/>
            <person name="Kim Y."/>
            <person name="Won Y.J."/>
        </authorList>
    </citation>
    <scope>NUCLEOTIDE SEQUENCE [LARGE SCALE GENOMIC DNA]</scope>
    <source>
        <strain evidence="1">Wonlab-2016</strain>
    </source>
</reference>
<dbReference type="EMBL" id="JACVVK020000516">
    <property type="protein sequence ID" value="KAK7469488.1"/>
    <property type="molecule type" value="Genomic_DNA"/>
</dbReference>
<accession>A0ABD0JBS3</accession>
<organism evidence="1 2">
    <name type="scientific">Batillaria attramentaria</name>
    <dbReference type="NCBI Taxonomy" id="370345"/>
    <lineage>
        <taxon>Eukaryota</taxon>
        <taxon>Metazoa</taxon>
        <taxon>Spiralia</taxon>
        <taxon>Lophotrochozoa</taxon>
        <taxon>Mollusca</taxon>
        <taxon>Gastropoda</taxon>
        <taxon>Caenogastropoda</taxon>
        <taxon>Sorbeoconcha</taxon>
        <taxon>Cerithioidea</taxon>
        <taxon>Batillariidae</taxon>
        <taxon>Batillaria</taxon>
    </lineage>
</organism>
<keyword evidence="2" id="KW-1185">Reference proteome</keyword>
<evidence type="ECO:0000313" key="1">
    <source>
        <dbReference type="EMBL" id="KAK7469488.1"/>
    </source>
</evidence>
<evidence type="ECO:0000313" key="2">
    <source>
        <dbReference type="Proteomes" id="UP001519460"/>
    </source>
</evidence>
<protein>
    <submittedName>
        <fullName evidence="1">Uncharacterized protein</fullName>
    </submittedName>
</protein>
<comment type="caution">
    <text evidence="1">The sequence shown here is derived from an EMBL/GenBank/DDBJ whole genome shotgun (WGS) entry which is preliminary data.</text>
</comment>
<sequence>MDHFVWCEEGLPAWAQLRWVRLCLHVRPQGAVSKRKQGLIDRSQPLIQVTFRAILPPTLPSIVIGIDVLSTLIHFASNDIRTQKPQPSSDNFPLSYTLLYDPVVCYISREDSASKQITDEKFIEQIMHANTWQKAFVDTARMLQSVLAYLRVPHKKRRQILATLFSPANKGCYTRSKSGRRTDTQYHCHLSQEVHLHEFETGDN</sequence>
<name>A0ABD0JBS3_9CAEN</name>